<accession>A0A200QTC1</accession>
<evidence type="ECO:0000313" key="2">
    <source>
        <dbReference type="EMBL" id="OVA13707.1"/>
    </source>
</evidence>
<feature type="region of interest" description="Disordered" evidence="1">
    <location>
        <begin position="192"/>
        <end position="225"/>
    </location>
</feature>
<proteinExistence type="predicted"/>
<comment type="caution">
    <text evidence="2">The sequence shown here is derived from an EMBL/GenBank/DDBJ whole genome shotgun (WGS) entry which is preliminary data.</text>
</comment>
<gene>
    <name evidence="2" type="ORF">BVC80_1767g30</name>
</gene>
<dbReference type="OMA" id="RPCFEIS"/>
<reference evidence="2 3" key="1">
    <citation type="journal article" date="2017" name="Mol. Plant">
        <title>The Genome of Medicinal Plant Macleaya cordata Provides New Insights into Benzylisoquinoline Alkaloids Metabolism.</title>
        <authorList>
            <person name="Liu X."/>
            <person name="Liu Y."/>
            <person name="Huang P."/>
            <person name="Ma Y."/>
            <person name="Qing Z."/>
            <person name="Tang Q."/>
            <person name="Cao H."/>
            <person name="Cheng P."/>
            <person name="Zheng Y."/>
            <person name="Yuan Z."/>
            <person name="Zhou Y."/>
            <person name="Liu J."/>
            <person name="Tang Z."/>
            <person name="Zhuo Y."/>
            <person name="Zhang Y."/>
            <person name="Yu L."/>
            <person name="Huang J."/>
            <person name="Yang P."/>
            <person name="Peng Q."/>
            <person name="Zhang J."/>
            <person name="Jiang W."/>
            <person name="Zhang Z."/>
            <person name="Lin K."/>
            <person name="Ro D.K."/>
            <person name="Chen X."/>
            <person name="Xiong X."/>
            <person name="Shang Y."/>
            <person name="Huang S."/>
            <person name="Zeng J."/>
        </authorList>
    </citation>
    <scope>NUCLEOTIDE SEQUENCE [LARGE SCALE GENOMIC DNA]</scope>
    <source>
        <strain evidence="3">cv. BLH2017</strain>
        <tissue evidence="2">Root</tissue>
    </source>
</reference>
<dbReference type="OrthoDB" id="982181at2759"/>
<dbReference type="Proteomes" id="UP000195402">
    <property type="component" value="Unassembled WGS sequence"/>
</dbReference>
<evidence type="ECO:0000256" key="1">
    <source>
        <dbReference type="SAM" id="MobiDB-lite"/>
    </source>
</evidence>
<dbReference type="EMBL" id="MVGT01001100">
    <property type="protein sequence ID" value="OVA13707.1"/>
    <property type="molecule type" value="Genomic_DNA"/>
</dbReference>
<dbReference type="AlphaFoldDB" id="A0A200QTC1"/>
<organism evidence="2 3">
    <name type="scientific">Macleaya cordata</name>
    <name type="common">Five-seeded plume-poppy</name>
    <name type="synonym">Bocconia cordata</name>
    <dbReference type="NCBI Taxonomy" id="56857"/>
    <lineage>
        <taxon>Eukaryota</taxon>
        <taxon>Viridiplantae</taxon>
        <taxon>Streptophyta</taxon>
        <taxon>Embryophyta</taxon>
        <taxon>Tracheophyta</taxon>
        <taxon>Spermatophyta</taxon>
        <taxon>Magnoliopsida</taxon>
        <taxon>Ranunculales</taxon>
        <taxon>Papaveraceae</taxon>
        <taxon>Papaveroideae</taxon>
        <taxon>Macleaya</taxon>
    </lineage>
</organism>
<feature type="region of interest" description="Disordered" evidence="1">
    <location>
        <begin position="1"/>
        <end position="36"/>
    </location>
</feature>
<dbReference type="PANTHER" id="PTHR36790">
    <property type="entry name" value="MYELIN TRANSCRIPTION FACTOR"/>
    <property type="match status" value="1"/>
</dbReference>
<evidence type="ECO:0000313" key="3">
    <source>
        <dbReference type="Proteomes" id="UP000195402"/>
    </source>
</evidence>
<feature type="compositionally biased region" description="Basic and acidic residues" evidence="1">
    <location>
        <begin position="192"/>
        <end position="208"/>
    </location>
</feature>
<dbReference type="STRING" id="56857.A0A200QTC1"/>
<dbReference type="InParanoid" id="A0A200QTC1"/>
<sequence length="225" mass="26212">MLSTRSPIITRSDKIKQKTNRKPLQPKNFPANPTDDDLVKRKLKKQWIEISLTGNSNKENHPAIATTPANKQSHQIATPLTNKQGPDQIAKIPMKIESFDSSLAEELSVIRRKFERLRLEKEKTERMLRERDLVLETEMKRMENRGKAQRELEIQVERLQRLNDLRSFCIRASRIQSLREIEEAKKIKEAQLKNVKSEDEENEREKSEGSTVVDQMVEEQSTVLV</sequence>
<name>A0A200QTC1_MACCD</name>
<protein>
    <submittedName>
        <fullName evidence="2">Uncharacterized protein</fullName>
    </submittedName>
</protein>
<keyword evidence="3" id="KW-1185">Reference proteome</keyword>
<dbReference type="PANTHER" id="PTHR36790:SF1">
    <property type="entry name" value="MYELIN TRANSCRIPTION FACTOR"/>
    <property type="match status" value="1"/>
</dbReference>